<accession>A0A384JVK0</accession>
<sequence length="379" mass="41494">MPLMREYLTSWFVSTFHDQIQSIPVSLLSAEQGQDTVPCIDIRAFTSSHLSIPNIAQSATRNFHSSVVVQRPSAIMERVRRLSGAFLHAVGNVFSEAHPFTDVSLSPAQADALIKYQRRLPHPMFLGERAFVVTDIVDVESSSVEIQKALVNHGIILEAPTALEPGMLAPRPSVEDEHPVKPAAITKNFPHQLASTNLSIGGQKLVVALLCFWFEEWKRYCRLEREEKDLREQIEVARRVDNTRAISFFSLELDKVSRKKRMLWSEREENREVVGASSNASGPSEARGRGERLAGDAAEDQLPSYGDSTMHGVTIQIETGGAARCLSSGGLDELPSYGDLTAESATPSNGGVARASSSDAVVESPNTDVVNQSSKNHSS</sequence>
<name>A0A384JVK0_BOTFB</name>
<evidence type="ECO:0000256" key="1">
    <source>
        <dbReference type="SAM" id="MobiDB-lite"/>
    </source>
</evidence>
<evidence type="ECO:0000313" key="2">
    <source>
        <dbReference type="EMBL" id="ATZ54568.1"/>
    </source>
</evidence>
<dbReference type="KEGG" id="bfu:BCIN_10g05600"/>
<dbReference type="AlphaFoldDB" id="A0A384JVK0"/>
<gene>
    <name evidence="2" type="ORF">BCIN_10g05600</name>
</gene>
<feature type="region of interest" description="Disordered" evidence="1">
    <location>
        <begin position="267"/>
        <end position="292"/>
    </location>
</feature>
<reference evidence="2 3" key="2">
    <citation type="journal article" date="2012" name="Eukaryot. Cell">
        <title>Genome update of Botrytis cinerea strains B05.10 and T4.</title>
        <authorList>
            <person name="Staats M."/>
            <person name="van Kan J.A."/>
        </authorList>
    </citation>
    <scope>NUCLEOTIDE SEQUENCE [LARGE SCALE GENOMIC DNA]</scope>
    <source>
        <strain evidence="2 3">B05.10</strain>
    </source>
</reference>
<feature type="region of interest" description="Disordered" evidence="1">
    <location>
        <begin position="335"/>
        <end position="379"/>
    </location>
</feature>
<proteinExistence type="predicted"/>
<dbReference type="VEuPathDB" id="FungiDB:Bcin10g05600"/>
<dbReference type="EMBL" id="CP009814">
    <property type="protein sequence ID" value="ATZ54568.1"/>
    <property type="molecule type" value="Genomic_DNA"/>
</dbReference>
<dbReference type="RefSeq" id="XP_001551396.2">
    <property type="nucleotide sequence ID" value="XM_001551346.2"/>
</dbReference>
<dbReference type="GeneID" id="5431888"/>
<protein>
    <submittedName>
        <fullName evidence="2">Uncharacterized protein</fullName>
    </submittedName>
</protein>
<reference evidence="2 3" key="3">
    <citation type="journal article" date="2017" name="Mol. Plant Pathol.">
        <title>A gapless genome sequence of the fungus Botrytis cinerea.</title>
        <authorList>
            <person name="Van Kan J.A."/>
            <person name="Stassen J.H."/>
            <person name="Mosbach A."/>
            <person name="Van Der Lee T.A."/>
            <person name="Faino L."/>
            <person name="Farmer A.D."/>
            <person name="Papasotiriou D.G."/>
            <person name="Zhou S."/>
            <person name="Seidl M.F."/>
            <person name="Cottam E."/>
            <person name="Edel D."/>
            <person name="Hahn M."/>
            <person name="Schwartz D.C."/>
            <person name="Dietrich R.A."/>
            <person name="Widdison S."/>
            <person name="Scalliet G."/>
        </authorList>
    </citation>
    <scope>NUCLEOTIDE SEQUENCE [LARGE SCALE GENOMIC DNA]</scope>
    <source>
        <strain evidence="2 3">B05.10</strain>
    </source>
</reference>
<dbReference type="OrthoDB" id="5244524at2759"/>
<evidence type="ECO:0000313" key="3">
    <source>
        <dbReference type="Proteomes" id="UP000001798"/>
    </source>
</evidence>
<keyword evidence="3" id="KW-1185">Reference proteome</keyword>
<feature type="compositionally biased region" description="Polar residues" evidence="1">
    <location>
        <begin position="343"/>
        <end position="379"/>
    </location>
</feature>
<organism evidence="2 3">
    <name type="scientific">Botryotinia fuckeliana (strain B05.10)</name>
    <name type="common">Noble rot fungus</name>
    <name type="synonym">Botrytis cinerea</name>
    <dbReference type="NCBI Taxonomy" id="332648"/>
    <lineage>
        <taxon>Eukaryota</taxon>
        <taxon>Fungi</taxon>
        <taxon>Dikarya</taxon>
        <taxon>Ascomycota</taxon>
        <taxon>Pezizomycotina</taxon>
        <taxon>Leotiomycetes</taxon>
        <taxon>Helotiales</taxon>
        <taxon>Sclerotiniaceae</taxon>
        <taxon>Botrytis</taxon>
    </lineage>
</organism>
<dbReference type="Proteomes" id="UP000001798">
    <property type="component" value="Chromosome 10"/>
</dbReference>
<reference evidence="2 3" key="1">
    <citation type="journal article" date="2011" name="PLoS Genet.">
        <title>Genomic analysis of the necrotrophic fungal pathogens Sclerotinia sclerotiorum and Botrytis cinerea.</title>
        <authorList>
            <person name="Amselem J."/>
            <person name="Cuomo C.A."/>
            <person name="van Kan J.A."/>
            <person name="Viaud M."/>
            <person name="Benito E.P."/>
            <person name="Couloux A."/>
            <person name="Coutinho P.M."/>
            <person name="de Vries R.P."/>
            <person name="Dyer P.S."/>
            <person name="Fillinger S."/>
            <person name="Fournier E."/>
            <person name="Gout L."/>
            <person name="Hahn M."/>
            <person name="Kohn L."/>
            <person name="Lapalu N."/>
            <person name="Plummer K.M."/>
            <person name="Pradier J.M."/>
            <person name="Quevillon E."/>
            <person name="Sharon A."/>
            <person name="Simon A."/>
            <person name="ten Have A."/>
            <person name="Tudzynski B."/>
            <person name="Tudzynski P."/>
            <person name="Wincker P."/>
            <person name="Andrew M."/>
            <person name="Anthouard V."/>
            <person name="Beever R.E."/>
            <person name="Beffa R."/>
            <person name="Benoit I."/>
            <person name="Bouzid O."/>
            <person name="Brault B."/>
            <person name="Chen Z."/>
            <person name="Choquer M."/>
            <person name="Collemare J."/>
            <person name="Cotton P."/>
            <person name="Danchin E.G."/>
            <person name="Da Silva C."/>
            <person name="Gautier A."/>
            <person name="Giraud C."/>
            <person name="Giraud T."/>
            <person name="Gonzalez C."/>
            <person name="Grossetete S."/>
            <person name="Guldener U."/>
            <person name="Henrissat B."/>
            <person name="Howlett B.J."/>
            <person name="Kodira C."/>
            <person name="Kretschmer M."/>
            <person name="Lappartient A."/>
            <person name="Leroch M."/>
            <person name="Levis C."/>
            <person name="Mauceli E."/>
            <person name="Neuveglise C."/>
            <person name="Oeser B."/>
            <person name="Pearson M."/>
            <person name="Poulain J."/>
            <person name="Poussereau N."/>
            <person name="Quesneville H."/>
            <person name="Rascle C."/>
            <person name="Schumacher J."/>
            <person name="Segurens B."/>
            <person name="Sexton A."/>
            <person name="Silva E."/>
            <person name="Sirven C."/>
            <person name="Soanes D.M."/>
            <person name="Talbot N.J."/>
            <person name="Templeton M."/>
            <person name="Yandava C."/>
            <person name="Yarden O."/>
            <person name="Zeng Q."/>
            <person name="Rollins J.A."/>
            <person name="Lebrun M.H."/>
            <person name="Dickman M."/>
        </authorList>
    </citation>
    <scope>NUCLEOTIDE SEQUENCE [LARGE SCALE GENOMIC DNA]</scope>
    <source>
        <strain evidence="2 3">B05.10</strain>
    </source>
</reference>